<keyword evidence="7 9" id="KW-0472">Membrane</keyword>
<dbReference type="GO" id="GO:0006874">
    <property type="term" value="P:intracellular calcium ion homeostasis"/>
    <property type="evidence" value="ECO:0007669"/>
    <property type="project" value="TreeGrafter"/>
</dbReference>
<dbReference type="EMBL" id="MU855408">
    <property type="protein sequence ID" value="KAK3904214.1"/>
    <property type="molecule type" value="Genomic_DNA"/>
</dbReference>
<feature type="transmembrane region" description="Helical" evidence="9">
    <location>
        <begin position="120"/>
        <end position="143"/>
    </location>
</feature>
<dbReference type="Proteomes" id="UP001303889">
    <property type="component" value="Unassembled WGS sequence"/>
</dbReference>
<gene>
    <name evidence="11" type="ORF">C8A05DRAFT_42688</name>
</gene>
<dbReference type="FunFam" id="1.20.1420.30:FF:000016">
    <property type="entry name" value="Membrane bound cation transporter"/>
    <property type="match status" value="1"/>
</dbReference>
<feature type="transmembrane region" description="Helical" evidence="9">
    <location>
        <begin position="546"/>
        <end position="566"/>
    </location>
</feature>
<organism evidence="11 12">
    <name type="scientific">Staphylotrichum tortipilum</name>
    <dbReference type="NCBI Taxonomy" id="2831512"/>
    <lineage>
        <taxon>Eukaryota</taxon>
        <taxon>Fungi</taxon>
        <taxon>Dikarya</taxon>
        <taxon>Ascomycota</taxon>
        <taxon>Pezizomycotina</taxon>
        <taxon>Sordariomycetes</taxon>
        <taxon>Sordariomycetidae</taxon>
        <taxon>Sordariales</taxon>
        <taxon>Chaetomiaceae</taxon>
        <taxon>Staphylotrichum</taxon>
    </lineage>
</organism>
<evidence type="ECO:0000256" key="8">
    <source>
        <dbReference type="SAM" id="MobiDB-lite"/>
    </source>
</evidence>
<feature type="transmembrane region" description="Helical" evidence="9">
    <location>
        <begin position="417"/>
        <end position="439"/>
    </location>
</feature>
<evidence type="ECO:0000256" key="2">
    <source>
        <dbReference type="ARBA" id="ARBA00008170"/>
    </source>
</evidence>
<keyword evidence="3" id="KW-0813">Transport</keyword>
<keyword evidence="4 9" id="KW-0812">Transmembrane</keyword>
<dbReference type="Gene3D" id="1.20.1420.30">
    <property type="entry name" value="NCX, central ion-binding region"/>
    <property type="match status" value="2"/>
</dbReference>
<feature type="region of interest" description="Disordered" evidence="8">
    <location>
        <begin position="271"/>
        <end position="354"/>
    </location>
</feature>
<feature type="transmembrane region" description="Helical" evidence="9">
    <location>
        <begin position="195"/>
        <end position="213"/>
    </location>
</feature>
<dbReference type="GO" id="GO:0012505">
    <property type="term" value="C:endomembrane system"/>
    <property type="evidence" value="ECO:0007669"/>
    <property type="project" value="UniProtKB-SubCell"/>
</dbReference>
<evidence type="ECO:0000256" key="6">
    <source>
        <dbReference type="ARBA" id="ARBA00023065"/>
    </source>
</evidence>
<evidence type="ECO:0000313" key="11">
    <source>
        <dbReference type="EMBL" id="KAK3904214.1"/>
    </source>
</evidence>
<evidence type="ECO:0000256" key="5">
    <source>
        <dbReference type="ARBA" id="ARBA00022989"/>
    </source>
</evidence>
<dbReference type="PANTHER" id="PTHR31503:SF18">
    <property type="entry name" value="CA(2+)_H(+) EXCHANGER, PUTATIVE (EUROFUNG)-RELATED"/>
    <property type="match status" value="1"/>
</dbReference>
<name>A0AAN6MPW0_9PEZI</name>
<evidence type="ECO:0000256" key="3">
    <source>
        <dbReference type="ARBA" id="ARBA00022448"/>
    </source>
</evidence>
<protein>
    <submittedName>
        <fullName evidence="11">Sodium/calcium exchanger protein-domain-containing protein</fullName>
    </submittedName>
</protein>
<keyword evidence="6" id="KW-0406">Ion transport</keyword>
<feature type="domain" description="Sodium/calcium exchanger membrane region" evidence="10">
    <location>
        <begin position="61"/>
        <end position="215"/>
    </location>
</feature>
<dbReference type="InterPro" id="IPR044880">
    <property type="entry name" value="NCX_ion-bd_dom_sf"/>
</dbReference>
<feature type="transmembrane region" description="Helical" evidence="9">
    <location>
        <begin position="518"/>
        <end position="539"/>
    </location>
</feature>
<accession>A0AAN6MPW0</accession>
<comment type="caution">
    <text evidence="11">The sequence shown here is derived from an EMBL/GenBank/DDBJ whole genome shotgun (WGS) entry which is preliminary data.</text>
</comment>
<comment type="similarity">
    <text evidence="2">Belongs to the Ca(2+):cation antiporter (CaCA) (TC 2.A.19) family.</text>
</comment>
<dbReference type="GO" id="GO:0000329">
    <property type="term" value="C:fungal-type vacuole membrane"/>
    <property type="evidence" value="ECO:0007669"/>
    <property type="project" value="TreeGrafter"/>
</dbReference>
<feature type="domain" description="Sodium/calcium exchanger membrane region" evidence="10">
    <location>
        <begin position="421"/>
        <end position="564"/>
    </location>
</feature>
<dbReference type="PANTHER" id="PTHR31503">
    <property type="entry name" value="VACUOLAR CALCIUM ION TRANSPORTER"/>
    <property type="match status" value="1"/>
</dbReference>
<sequence length="579" mass="61371">MTAPATQVVYDENGKRLDERTPAFGFLLAFKVALFSSVVNWLLVFIPVGIAVHFARMPASVAFAMNAIAIIPLAGLLGHATESVASRFSDTVGALMNITFGNTVELIIFIIALVHNHIRIVQASLVGSILVNLLLILGMSFLLGGLRFREQVYNSTVTKISASLLALSVMSLLLPTAFHASFSSETRADDKVLKVSRGTSVIVLLVYVLYLIFQLKSHSYIYATLHEVDEATAVPGPAAQYFHHTDSEALVDSDSDAPQSKTPTRRVARLLRGGNAATERETARHHIPTTAGSETESPAPGSSVLVLATAVGTGSRSPEEPGDEAGKWSSSQEHIPKHGTPHPEPEARGKAGRRVTIQESKPSLEHERGAGEQSDFAAAPALEAQSGAPTVQSLTHTPNNHNHPTNPAHPPAHPSSLLPAITLLLLSTTLVALCAEFMVSSIDTLVATDAGLSEAFIGLVLLPLVGNAAEHATAVRVALKNKMDLAVGVAVGSSIQIALFVTPLVVILGWAMGRDMGLFFTLFETVCVFVSAFIVNFLVLDGRSNYLEGALLCAGYVIVAVAAFFYPDVEAANELGGAD</sequence>
<evidence type="ECO:0000313" key="12">
    <source>
        <dbReference type="Proteomes" id="UP001303889"/>
    </source>
</evidence>
<keyword evidence="5 9" id="KW-1133">Transmembrane helix</keyword>
<reference evidence="11" key="2">
    <citation type="submission" date="2023-05" db="EMBL/GenBank/DDBJ databases">
        <authorList>
            <consortium name="Lawrence Berkeley National Laboratory"/>
            <person name="Steindorff A."/>
            <person name="Hensen N."/>
            <person name="Bonometti L."/>
            <person name="Westerberg I."/>
            <person name="Brannstrom I.O."/>
            <person name="Guillou S."/>
            <person name="Cros-Aarteil S."/>
            <person name="Calhoun S."/>
            <person name="Haridas S."/>
            <person name="Kuo A."/>
            <person name="Mondo S."/>
            <person name="Pangilinan J."/>
            <person name="Riley R."/>
            <person name="Labutti K."/>
            <person name="Andreopoulos B."/>
            <person name="Lipzen A."/>
            <person name="Chen C."/>
            <person name="Yanf M."/>
            <person name="Daum C."/>
            <person name="Ng V."/>
            <person name="Clum A."/>
            <person name="Ohm R."/>
            <person name="Martin F."/>
            <person name="Silar P."/>
            <person name="Natvig D."/>
            <person name="Lalanne C."/>
            <person name="Gautier V."/>
            <person name="Ament-Velasquez S.L."/>
            <person name="Kruys A."/>
            <person name="Hutchinson M.I."/>
            <person name="Powell A.J."/>
            <person name="Barry K."/>
            <person name="Miller A.N."/>
            <person name="Grigoriev I.V."/>
            <person name="Debuchy R."/>
            <person name="Gladieux P."/>
            <person name="Thoren M.H."/>
            <person name="Johannesson H."/>
        </authorList>
    </citation>
    <scope>NUCLEOTIDE SEQUENCE</scope>
    <source>
        <strain evidence="11">CBS 103.79</strain>
    </source>
</reference>
<dbReference type="AlphaFoldDB" id="A0AAN6MPW0"/>
<evidence type="ECO:0000256" key="7">
    <source>
        <dbReference type="ARBA" id="ARBA00023136"/>
    </source>
</evidence>
<feature type="compositionally biased region" description="Low complexity" evidence="8">
    <location>
        <begin position="393"/>
        <end position="406"/>
    </location>
</feature>
<dbReference type="FunFam" id="1.20.1420.30:FF:000011">
    <property type="entry name" value="Vacuolar calcium ion transporter"/>
    <property type="match status" value="1"/>
</dbReference>
<proteinExistence type="inferred from homology"/>
<feature type="transmembrane region" description="Helical" evidence="9">
    <location>
        <begin position="61"/>
        <end position="80"/>
    </location>
</feature>
<dbReference type="GO" id="GO:0015369">
    <property type="term" value="F:calcium:proton antiporter activity"/>
    <property type="evidence" value="ECO:0007669"/>
    <property type="project" value="UniProtKB-ARBA"/>
</dbReference>
<dbReference type="Pfam" id="PF01699">
    <property type="entry name" value="Na_Ca_ex"/>
    <property type="match status" value="2"/>
</dbReference>
<reference evidence="11" key="1">
    <citation type="journal article" date="2023" name="Mol. Phylogenet. Evol.">
        <title>Genome-scale phylogeny and comparative genomics of the fungal order Sordariales.</title>
        <authorList>
            <person name="Hensen N."/>
            <person name="Bonometti L."/>
            <person name="Westerberg I."/>
            <person name="Brannstrom I.O."/>
            <person name="Guillou S."/>
            <person name="Cros-Aarteil S."/>
            <person name="Calhoun S."/>
            <person name="Haridas S."/>
            <person name="Kuo A."/>
            <person name="Mondo S."/>
            <person name="Pangilinan J."/>
            <person name="Riley R."/>
            <person name="LaButti K."/>
            <person name="Andreopoulos B."/>
            <person name="Lipzen A."/>
            <person name="Chen C."/>
            <person name="Yan M."/>
            <person name="Daum C."/>
            <person name="Ng V."/>
            <person name="Clum A."/>
            <person name="Steindorff A."/>
            <person name="Ohm R.A."/>
            <person name="Martin F."/>
            <person name="Silar P."/>
            <person name="Natvig D.O."/>
            <person name="Lalanne C."/>
            <person name="Gautier V."/>
            <person name="Ament-Velasquez S.L."/>
            <person name="Kruys A."/>
            <person name="Hutchinson M.I."/>
            <person name="Powell A.J."/>
            <person name="Barry K."/>
            <person name="Miller A.N."/>
            <person name="Grigoriev I.V."/>
            <person name="Debuchy R."/>
            <person name="Gladieux P."/>
            <person name="Hiltunen Thoren M."/>
            <person name="Johannesson H."/>
        </authorList>
    </citation>
    <scope>NUCLEOTIDE SEQUENCE</scope>
    <source>
        <strain evidence="11">CBS 103.79</strain>
    </source>
</reference>
<feature type="transmembrane region" description="Helical" evidence="9">
    <location>
        <begin position="92"/>
        <end position="114"/>
    </location>
</feature>
<dbReference type="InterPro" id="IPR004837">
    <property type="entry name" value="NaCa_Exmemb"/>
</dbReference>
<comment type="subcellular location">
    <subcellularLocation>
        <location evidence="1">Endomembrane system</location>
        <topology evidence="1">Multi-pass membrane protein</topology>
    </subcellularLocation>
</comment>
<evidence type="ECO:0000256" key="1">
    <source>
        <dbReference type="ARBA" id="ARBA00004127"/>
    </source>
</evidence>
<feature type="transmembrane region" description="Helical" evidence="9">
    <location>
        <begin position="24"/>
        <end position="55"/>
    </location>
</feature>
<dbReference type="InterPro" id="IPR004713">
    <property type="entry name" value="CaH_exchang"/>
</dbReference>
<keyword evidence="12" id="KW-1185">Reference proteome</keyword>
<feature type="region of interest" description="Disordered" evidence="8">
    <location>
        <begin position="385"/>
        <end position="412"/>
    </location>
</feature>
<feature type="transmembrane region" description="Helical" evidence="9">
    <location>
        <begin position="164"/>
        <end position="183"/>
    </location>
</feature>
<evidence type="ECO:0000259" key="10">
    <source>
        <dbReference type="Pfam" id="PF01699"/>
    </source>
</evidence>
<feature type="transmembrane region" description="Helical" evidence="9">
    <location>
        <begin position="445"/>
        <end position="465"/>
    </location>
</feature>
<evidence type="ECO:0000256" key="9">
    <source>
        <dbReference type="SAM" id="Phobius"/>
    </source>
</evidence>
<evidence type="ECO:0000256" key="4">
    <source>
        <dbReference type="ARBA" id="ARBA00022692"/>
    </source>
</evidence>
<feature type="transmembrane region" description="Helical" evidence="9">
    <location>
        <begin position="485"/>
        <end position="512"/>
    </location>
</feature>